<evidence type="ECO:0000313" key="1">
    <source>
        <dbReference type="EMBL" id="KAI5682349.1"/>
    </source>
</evidence>
<comment type="caution">
    <text evidence="1">The sequence shown here is derived from an EMBL/GenBank/DDBJ whole genome shotgun (WGS) entry which is preliminary data.</text>
</comment>
<organism evidence="1 2">
    <name type="scientific">Catharanthus roseus</name>
    <name type="common">Madagascar periwinkle</name>
    <name type="synonym">Vinca rosea</name>
    <dbReference type="NCBI Taxonomy" id="4058"/>
    <lineage>
        <taxon>Eukaryota</taxon>
        <taxon>Viridiplantae</taxon>
        <taxon>Streptophyta</taxon>
        <taxon>Embryophyta</taxon>
        <taxon>Tracheophyta</taxon>
        <taxon>Spermatophyta</taxon>
        <taxon>Magnoliopsida</taxon>
        <taxon>eudicotyledons</taxon>
        <taxon>Gunneridae</taxon>
        <taxon>Pentapetalae</taxon>
        <taxon>asterids</taxon>
        <taxon>lamiids</taxon>
        <taxon>Gentianales</taxon>
        <taxon>Apocynaceae</taxon>
        <taxon>Rauvolfioideae</taxon>
        <taxon>Vinceae</taxon>
        <taxon>Catharanthinae</taxon>
        <taxon>Catharanthus</taxon>
    </lineage>
</organism>
<reference evidence="2" key="1">
    <citation type="journal article" date="2023" name="Nat. Plants">
        <title>Single-cell RNA sequencing provides a high-resolution roadmap for understanding the multicellular compartmentation of specialized metabolism.</title>
        <authorList>
            <person name="Sun S."/>
            <person name="Shen X."/>
            <person name="Li Y."/>
            <person name="Li Y."/>
            <person name="Wang S."/>
            <person name="Li R."/>
            <person name="Zhang H."/>
            <person name="Shen G."/>
            <person name="Guo B."/>
            <person name="Wei J."/>
            <person name="Xu J."/>
            <person name="St-Pierre B."/>
            <person name="Chen S."/>
            <person name="Sun C."/>
        </authorList>
    </citation>
    <scope>NUCLEOTIDE SEQUENCE [LARGE SCALE GENOMIC DNA]</scope>
</reference>
<accession>A0ACC0CC35</accession>
<name>A0ACC0CC35_CATRO</name>
<evidence type="ECO:0000313" key="2">
    <source>
        <dbReference type="Proteomes" id="UP001060085"/>
    </source>
</evidence>
<sequence length="184" mass="21350">MSIRIEEFQETIHEELIVTVSNWKRSNPGSTVYMDSFIDSGTSKEHFSRIYVCLDDLRKGFMAGCRKVIGLGGTFLKSPHSGILLTTVGIDAKTTGLIQAMNDLLPGIEYRHYCHNLHDNFKKLHQGDALKDLMRRCIKDTYVNKFETDMQELKNFDEEAYKWLQKKYSSYLLESVTFQRGYKM</sequence>
<gene>
    <name evidence="1" type="ORF">M9H77_03577</name>
</gene>
<dbReference type="EMBL" id="CM044701">
    <property type="protein sequence ID" value="KAI5682349.1"/>
    <property type="molecule type" value="Genomic_DNA"/>
</dbReference>
<dbReference type="Proteomes" id="UP001060085">
    <property type="component" value="Linkage Group LG01"/>
</dbReference>
<keyword evidence="2" id="KW-1185">Reference proteome</keyword>
<proteinExistence type="predicted"/>
<protein>
    <submittedName>
        <fullName evidence="1">Uncharacterized protein</fullName>
    </submittedName>
</protein>